<dbReference type="PATRIC" id="fig|2041.4.peg.2366"/>
<dbReference type="STRING" id="2041.AERYTH_11330"/>
<evidence type="ECO:0000313" key="1">
    <source>
        <dbReference type="EMBL" id="ALX05252.1"/>
    </source>
</evidence>
<dbReference type="AlphaFoldDB" id="A0A0U4BBX3"/>
<dbReference type="Proteomes" id="UP000067689">
    <property type="component" value="Chromosome"/>
</dbReference>
<accession>A0A0U4BBX3</accession>
<organism evidence="1 2">
    <name type="scientific">Aeromicrobium erythreum</name>
    <dbReference type="NCBI Taxonomy" id="2041"/>
    <lineage>
        <taxon>Bacteria</taxon>
        <taxon>Bacillati</taxon>
        <taxon>Actinomycetota</taxon>
        <taxon>Actinomycetes</taxon>
        <taxon>Propionibacteriales</taxon>
        <taxon>Nocardioidaceae</taxon>
        <taxon>Aeromicrobium</taxon>
    </lineage>
</organism>
<dbReference type="KEGG" id="aer:AERYTH_11330"/>
<dbReference type="InterPro" id="IPR021903">
    <property type="entry name" value="DUF3515"/>
</dbReference>
<dbReference type="Pfam" id="PF12028">
    <property type="entry name" value="DUF3515"/>
    <property type="match status" value="1"/>
</dbReference>
<sequence>MLVDAYPTEPGTDVDCQALLADLPASVGGLDKRGLDQDVPAAAWGDPPVVLRCGVATPDAFGPTSQCAPFRDVDWFAETTADGYRFTTVYRRVNVEVDVPAVHDPASDVLIDLAASIEKHVPAERRCQG</sequence>
<dbReference type="EMBL" id="CP011502">
    <property type="protein sequence ID" value="ALX05252.1"/>
    <property type="molecule type" value="Genomic_DNA"/>
</dbReference>
<reference evidence="1 2" key="1">
    <citation type="journal article" date="1991" name="Int. J. Syst. Bacteriol.">
        <title>Description of the erythromycin-producing bacterium Arthrobacter sp. strain NRRL B-3381 as Aeromicrobium erythreum gen. nov., sp. nov.</title>
        <authorList>
            <person name="Miller E.S."/>
            <person name="Woese C.R."/>
            <person name="Brenner S."/>
        </authorList>
    </citation>
    <scope>NUCLEOTIDE SEQUENCE [LARGE SCALE GENOMIC DNA]</scope>
    <source>
        <strain evidence="1 2">AR18</strain>
    </source>
</reference>
<evidence type="ECO:0000313" key="2">
    <source>
        <dbReference type="Proteomes" id="UP000067689"/>
    </source>
</evidence>
<protein>
    <recommendedName>
        <fullName evidence="3">DUF3515 domain-containing protein</fullName>
    </recommendedName>
</protein>
<gene>
    <name evidence="1" type="ORF">AERYTH_11330</name>
</gene>
<name>A0A0U4BBX3_9ACTN</name>
<evidence type="ECO:0008006" key="3">
    <source>
        <dbReference type="Google" id="ProtNLM"/>
    </source>
</evidence>
<keyword evidence="2" id="KW-1185">Reference proteome</keyword>
<proteinExistence type="predicted"/>